<evidence type="ECO:0000313" key="14">
    <source>
        <dbReference type="Proteomes" id="UP000006790"/>
    </source>
</evidence>
<dbReference type="NCBIfam" id="NF001908">
    <property type="entry name" value="PRK00668.1"/>
    <property type="match status" value="1"/>
</dbReference>
<dbReference type="GO" id="GO:0006241">
    <property type="term" value="P:CTP biosynthetic process"/>
    <property type="evidence" value="ECO:0007669"/>
    <property type="project" value="EnsemblFungi"/>
</dbReference>
<comment type="catalytic activity">
    <reaction evidence="11">
        <text>a 2'-deoxyribonucleoside 5'-diphosphate + ATP = a 2'-deoxyribonucleoside 5'-triphosphate + ADP</text>
        <dbReference type="Rhea" id="RHEA:44640"/>
        <dbReference type="ChEBI" id="CHEBI:30616"/>
        <dbReference type="ChEBI" id="CHEBI:61560"/>
        <dbReference type="ChEBI" id="CHEBI:73316"/>
        <dbReference type="ChEBI" id="CHEBI:456216"/>
        <dbReference type="EC" id="2.7.4.6"/>
    </reaction>
</comment>
<dbReference type="FunCoup" id="G8JQ34">
    <property type="interactions" value="859"/>
</dbReference>
<evidence type="ECO:0000313" key="13">
    <source>
        <dbReference type="EMBL" id="AET38036.1"/>
    </source>
</evidence>
<feature type="binding site" evidence="9">
    <location>
        <position position="95"/>
    </location>
    <ligand>
        <name>ATP</name>
        <dbReference type="ChEBI" id="CHEBI:30616"/>
    </ligand>
</feature>
<evidence type="ECO:0000256" key="7">
    <source>
        <dbReference type="ARBA" id="ARBA00022777"/>
    </source>
</evidence>
<dbReference type="GO" id="GO:0005524">
    <property type="term" value="F:ATP binding"/>
    <property type="evidence" value="ECO:0007669"/>
    <property type="project" value="UniProtKB-KW"/>
</dbReference>
<evidence type="ECO:0000256" key="10">
    <source>
        <dbReference type="RuleBase" id="RU004011"/>
    </source>
</evidence>
<evidence type="ECO:0000256" key="11">
    <source>
        <dbReference type="RuleBase" id="RU004013"/>
    </source>
</evidence>
<evidence type="ECO:0000256" key="6">
    <source>
        <dbReference type="ARBA" id="ARBA00022741"/>
    </source>
</evidence>
<evidence type="ECO:0000256" key="2">
    <source>
        <dbReference type="ARBA" id="ARBA00008142"/>
    </source>
</evidence>
<dbReference type="OMA" id="QHYGEHK"/>
<dbReference type="KEGG" id="erc:Ecym_2294"/>
<name>G8JQ34_ERECY</name>
<dbReference type="Pfam" id="PF00334">
    <property type="entry name" value="NDK"/>
    <property type="match status" value="1"/>
</dbReference>
<dbReference type="HAMAP" id="MF_00451">
    <property type="entry name" value="NDP_kinase"/>
    <property type="match status" value="1"/>
</dbReference>
<evidence type="ECO:0000259" key="12">
    <source>
        <dbReference type="SMART" id="SM00562"/>
    </source>
</evidence>
<dbReference type="STRING" id="931890.G8JQ34"/>
<accession>G8JQ34</accession>
<evidence type="ECO:0000256" key="9">
    <source>
        <dbReference type="PROSITE-ProRule" id="PRU00706"/>
    </source>
</evidence>
<dbReference type="GO" id="GO:0005829">
    <property type="term" value="C:cytosol"/>
    <property type="evidence" value="ECO:0007669"/>
    <property type="project" value="EnsemblFungi"/>
</dbReference>
<dbReference type="GO" id="GO:0006974">
    <property type="term" value="P:DNA damage response"/>
    <property type="evidence" value="ECO:0007669"/>
    <property type="project" value="EnsemblFungi"/>
</dbReference>
<dbReference type="FunFam" id="3.30.70.141:FF:000002">
    <property type="entry name" value="Nucleoside diphosphate kinase"/>
    <property type="match status" value="1"/>
</dbReference>
<dbReference type="Gene3D" id="3.30.70.141">
    <property type="entry name" value="Nucleoside diphosphate kinase-like domain"/>
    <property type="match status" value="1"/>
</dbReference>
<reference evidence="14" key="1">
    <citation type="journal article" date="2012" name="G3 (Bethesda)">
        <title>Pichia sorbitophila, an interspecies yeast hybrid reveals early steps of genome resolution following polyploidization.</title>
        <authorList>
            <person name="Leh Louis V."/>
            <person name="Despons L."/>
            <person name="Friedrich A."/>
            <person name="Martin T."/>
            <person name="Durrens P."/>
            <person name="Casaregola S."/>
            <person name="Neuveglise C."/>
            <person name="Fairhead C."/>
            <person name="Marck C."/>
            <person name="Cruz J.A."/>
            <person name="Straub M.L."/>
            <person name="Kugler V."/>
            <person name="Sacerdot C."/>
            <person name="Uzunov Z."/>
            <person name="Thierry A."/>
            <person name="Weiss S."/>
            <person name="Bleykasten C."/>
            <person name="De Montigny J."/>
            <person name="Jacques N."/>
            <person name="Jung P."/>
            <person name="Lemaire M."/>
            <person name="Mallet S."/>
            <person name="Morel G."/>
            <person name="Richard G.F."/>
            <person name="Sarkar A."/>
            <person name="Savel G."/>
            <person name="Schacherer J."/>
            <person name="Seret M.L."/>
            <person name="Talla E."/>
            <person name="Samson G."/>
            <person name="Jubin C."/>
            <person name="Poulain J."/>
            <person name="Vacherie B."/>
            <person name="Barbe V."/>
            <person name="Pelletier E."/>
            <person name="Sherman D.J."/>
            <person name="Westhof E."/>
            <person name="Weissenbach J."/>
            <person name="Baret P.V."/>
            <person name="Wincker P."/>
            <person name="Gaillardin C."/>
            <person name="Dujon B."/>
            <person name="Souciet J.L."/>
        </authorList>
    </citation>
    <scope>NUCLEOTIDE SEQUENCE [LARGE SCALE GENOMIC DNA]</scope>
    <source>
        <strain evidence="14">CBS 270.75 / DBVPG 7215 / KCTC 17166 / NRRL Y-17582</strain>
    </source>
</reference>
<evidence type="ECO:0000256" key="3">
    <source>
        <dbReference type="ARBA" id="ARBA00012966"/>
    </source>
</evidence>
<feature type="binding site" evidence="9">
    <location>
        <position position="89"/>
    </location>
    <ligand>
        <name>ATP</name>
        <dbReference type="ChEBI" id="CHEBI:30616"/>
    </ligand>
</feature>
<evidence type="ECO:0000256" key="4">
    <source>
        <dbReference type="ARBA" id="ARBA00017632"/>
    </source>
</evidence>
<dbReference type="SMART" id="SM00562">
    <property type="entry name" value="NDK"/>
    <property type="match status" value="1"/>
</dbReference>
<dbReference type="PROSITE" id="PS51374">
    <property type="entry name" value="NDPK_LIKE"/>
    <property type="match status" value="1"/>
</dbReference>
<dbReference type="OrthoDB" id="2162449at2759"/>
<evidence type="ECO:0000256" key="1">
    <source>
        <dbReference type="ARBA" id="ARBA00001946"/>
    </source>
</evidence>
<dbReference type="Proteomes" id="UP000006790">
    <property type="component" value="Chromosome 2"/>
</dbReference>
<dbReference type="RefSeq" id="XP_003644853.1">
    <property type="nucleotide sequence ID" value="XM_003644805.1"/>
</dbReference>
<evidence type="ECO:0000256" key="8">
    <source>
        <dbReference type="ARBA" id="ARBA00022840"/>
    </source>
</evidence>
<dbReference type="InterPro" id="IPR001564">
    <property type="entry name" value="Nucleoside_diP_kinase"/>
</dbReference>
<keyword evidence="8 11" id="KW-0067">ATP-binding</keyword>
<dbReference type="HOGENOM" id="CLU_060216_6_3_1"/>
<dbReference type="PRINTS" id="PR01243">
    <property type="entry name" value="NUCDPKINASE"/>
</dbReference>
<comment type="similarity">
    <text evidence="2 9 10">Belongs to the NDK family.</text>
</comment>
<dbReference type="InterPro" id="IPR034907">
    <property type="entry name" value="NDK-like_dom"/>
</dbReference>
<dbReference type="GO" id="GO:0006228">
    <property type="term" value="P:UTP biosynthetic process"/>
    <property type="evidence" value="ECO:0007669"/>
    <property type="project" value="InterPro"/>
</dbReference>
<keyword evidence="5 11" id="KW-0808">Transferase</keyword>
<dbReference type="PROSITE" id="PS00469">
    <property type="entry name" value="NDPK"/>
    <property type="match status" value="1"/>
</dbReference>
<dbReference type="GO" id="GO:0006183">
    <property type="term" value="P:GTP biosynthetic process"/>
    <property type="evidence" value="ECO:0007669"/>
    <property type="project" value="InterPro"/>
</dbReference>
<comment type="cofactor">
    <cofactor evidence="1">
        <name>Mg(2+)</name>
        <dbReference type="ChEBI" id="CHEBI:18420"/>
    </cofactor>
</comment>
<dbReference type="PANTHER" id="PTHR11349">
    <property type="entry name" value="NUCLEOSIDE DIPHOSPHATE KINASE"/>
    <property type="match status" value="1"/>
</dbReference>
<sequence length="153" mass="17095">MSDQTQRTFIAVKPDGVQRGLISQILARFENRGYKLVGIKMIVPTEALLREHYAEHVDRPFFPKLLAHMTSGPVAAMVWEGSDVVAQGRTVLGATNPSNALPGTIRGDFGIDMGRNVCHGSDSVASAEREINLWFKKEELADWTLSQHKWIYE</sequence>
<dbReference type="InParanoid" id="G8JQ34"/>
<feature type="binding site" evidence="9">
    <location>
        <position position="106"/>
    </location>
    <ligand>
        <name>ATP</name>
        <dbReference type="ChEBI" id="CHEBI:30616"/>
    </ligand>
</feature>
<gene>
    <name evidence="13" type="ordered locus">Ecym_2294</name>
</gene>
<dbReference type="GeneID" id="11473052"/>
<organism evidence="13 14">
    <name type="scientific">Eremothecium cymbalariae (strain CBS 270.75 / DBVPG 7215 / KCTC 17166 / NRRL Y-17582)</name>
    <name type="common">Yeast</name>
    <dbReference type="NCBI Taxonomy" id="931890"/>
    <lineage>
        <taxon>Eukaryota</taxon>
        <taxon>Fungi</taxon>
        <taxon>Dikarya</taxon>
        <taxon>Ascomycota</taxon>
        <taxon>Saccharomycotina</taxon>
        <taxon>Saccharomycetes</taxon>
        <taxon>Saccharomycetales</taxon>
        <taxon>Saccharomycetaceae</taxon>
        <taxon>Eremothecium</taxon>
    </lineage>
</organism>
<dbReference type="EMBL" id="CP002498">
    <property type="protein sequence ID" value="AET38036.1"/>
    <property type="molecule type" value="Genomic_DNA"/>
</dbReference>
<keyword evidence="6 11" id="KW-0547">Nucleotide-binding</keyword>
<feature type="binding site" evidence="9">
    <location>
        <position position="13"/>
    </location>
    <ligand>
        <name>ATP</name>
        <dbReference type="ChEBI" id="CHEBI:30616"/>
    </ligand>
</feature>
<dbReference type="CDD" id="cd04413">
    <property type="entry name" value="NDPk_I"/>
    <property type="match status" value="1"/>
</dbReference>
<dbReference type="GO" id="GO:0005758">
    <property type="term" value="C:mitochondrial intermembrane space"/>
    <property type="evidence" value="ECO:0007669"/>
    <property type="project" value="EnsemblFungi"/>
</dbReference>
<proteinExistence type="inferred from homology"/>
<feature type="active site" description="Pros-phosphohistidine intermediate" evidence="9">
    <location>
        <position position="119"/>
    </location>
</feature>
<feature type="binding site" evidence="9">
    <location>
        <position position="61"/>
    </location>
    <ligand>
        <name>ATP</name>
        <dbReference type="ChEBI" id="CHEBI:30616"/>
    </ligand>
</feature>
<dbReference type="SUPFAM" id="SSF54919">
    <property type="entry name" value="Nucleoside diphosphate kinase, NDK"/>
    <property type="match status" value="1"/>
</dbReference>
<dbReference type="eggNOG" id="KOG0888">
    <property type="taxonomic scope" value="Eukaryota"/>
</dbReference>
<protein>
    <recommendedName>
        <fullName evidence="4 11">Nucleoside diphosphate kinase</fullName>
        <ecNumber evidence="3 11">2.7.4.6</ecNumber>
    </recommendedName>
</protein>
<feature type="domain" description="Nucleoside diphosphate kinase-like" evidence="12">
    <location>
        <begin position="5"/>
        <end position="142"/>
    </location>
</feature>
<keyword evidence="7 11" id="KW-0418">Kinase</keyword>
<dbReference type="AlphaFoldDB" id="G8JQ34"/>
<evidence type="ECO:0000256" key="5">
    <source>
        <dbReference type="ARBA" id="ARBA00022679"/>
    </source>
</evidence>
<dbReference type="EC" id="2.7.4.6" evidence="3 11"/>
<keyword evidence="14" id="KW-1185">Reference proteome</keyword>
<dbReference type="InterPro" id="IPR036850">
    <property type="entry name" value="NDK-like_dom_sf"/>
</dbReference>
<dbReference type="InterPro" id="IPR023005">
    <property type="entry name" value="Nucleoside_diP_kinase_AS"/>
</dbReference>
<feature type="binding site" evidence="9">
    <location>
        <position position="116"/>
    </location>
    <ligand>
        <name>ATP</name>
        <dbReference type="ChEBI" id="CHEBI:30616"/>
    </ligand>
</feature>
<dbReference type="GO" id="GO:0004550">
    <property type="term" value="F:nucleoside diphosphate kinase activity"/>
    <property type="evidence" value="ECO:0007669"/>
    <property type="project" value="UniProtKB-EC"/>
</dbReference>